<dbReference type="Gene3D" id="1.10.10.60">
    <property type="entry name" value="Homeodomain-like"/>
    <property type="match status" value="1"/>
</dbReference>
<dbReference type="Pfam" id="PF00440">
    <property type="entry name" value="TetR_N"/>
    <property type="match status" value="1"/>
</dbReference>
<keyword evidence="2 4" id="KW-0238">DNA-binding</keyword>
<feature type="DNA-binding region" description="H-T-H motif" evidence="4">
    <location>
        <begin position="43"/>
        <end position="62"/>
    </location>
</feature>
<dbReference type="SUPFAM" id="SSF46689">
    <property type="entry name" value="Homeodomain-like"/>
    <property type="match status" value="1"/>
</dbReference>
<accession>A0ABP5ZD03</accession>
<protein>
    <submittedName>
        <fullName evidence="6">TetR family transcriptional regulator</fullName>
    </submittedName>
</protein>
<dbReference type="PANTHER" id="PTHR30055:SF234">
    <property type="entry name" value="HTH-TYPE TRANSCRIPTIONAL REGULATOR BETI"/>
    <property type="match status" value="1"/>
</dbReference>
<feature type="domain" description="HTH tetR-type" evidence="5">
    <location>
        <begin position="20"/>
        <end position="80"/>
    </location>
</feature>
<sequence>MTGMASVSTPSVGLRERKKIKTRRAIRRAARLLFEQQGYEATTVEQIAEAAEISPSTFFRYFPAKEDVLLGDGYEPLVEAALRDRPAGESLAESVRQALLQQLRLQLAQDPEETLQFLRIAQRVPAVRNRMAGTSAAAGRSLARVVAERAGRPADDLQTRLLVSAFLAAWHEALLDWAETGSHEELPDLLDRTLALLTDALRG</sequence>
<name>A0ABP5ZD03_9ACTN</name>
<evidence type="ECO:0000256" key="3">
    <source>
        <dbReference type="ARBA" id="ARBA00023163"/>
    </source>
</evidence>
<organism evidence="6 7">
    <name type="scientific">Streptomyces thermolineatus</name>
    <dbReference type="NCBI Taxonomy" id="44033"/>
    <lineage>
        <taxon>Bacteria</taxon>
        <taxon>Bacillati</taxon>
        <taxon>Actinomycetota</taxon>
        <taxon>Actinomycetes</taxon>
        <taxon>Kitasatosporales</taxon>
        <taxon>Streptomycetaceae</taxon>
        <taxon>Streptomyces</taxon>
    </lineage>
</organism>
<dbReference type="InterPro" id="IPR009057">
    <property type="entry name" value="Homeodomain-like_sf"/>
</dbReference>
<dbReference type="InterPro" id="IPR001647">
    <property type="entry name" value="HTH_TetR"/>
</dbReference>
<dbReference type="EMBL" id="BAAATA010000018">
    <property type="protein sequence ID" value="GAA2494140.1"/>
    <property type="molecule type" value="Genomic_DNA"/>
</dbReference>
<evidence type="ECO:0000259" key="5">
    <source>
        <dbReference type="PROSITE" id="PS50977"/>
    </source>
</evidence>
<dbReference type="Pfam" id="PF17754">
    <property type="entry name" value="TetR_C_14"/>
    <property type="match status" value="1"/>
</dbReference>
<evidence type="ECO:0000256" key="1">
    <source>
        <dbReference type="ARBA" id="ARBA00023015"/>
    </source>
</evidence>
<dbReference type="Proteomes" id="UP001501358">
    <property type="component" value="Unassembled WGS sequence"/>
</dbReference>
<dbReference type="InterPro" id="IPR050109">
    <property type="entry name" value="HTH-type_TetR-like_transc_reg"/>
</dbReference>
<dbReference type="Gene3D" id="1.10.357.10">
    <property type="entry name" value="Tetracycline Repressor, domain 2"/>
    <property type="match status" value="1"/>
</dbReference>
<comment type="caution">
    <text evidence="6">The sequence shown here is derived from an EMBL/GenBank/DDBJ whole genome shotgun (WGS) entry which is preliminary data.</text>
</comment>
<dbReference type="PROSITE" id="PS50977">
    <property type="entry name" value="HTH_TETR_2"/>
    <property type="match status" value="1"/>
</dbReference>
<keyword evidence="1" id="KW-0805">Transcription regulation</keyword>
<dbReference type="PRINTS" id="PR00455">
    <property type="entry name" value="HTHTETR"/>
</dbReference>
<evidence type="ECO:0000313" key="7">
    <source>
        <dbReference type="Proteomes" id="UP001501358"/>
    </source>
</evidence>
<dbReference type="PANTHER" id="PTHR30055">
    <property type="entry name" value="HTH-TYPE TRANSCRIPTIONAL REGULATOR RUTR"/>
    <property type="match status" value="1"/>
</dbReference>
<keyword evidence="3" id="KW-0804">Transcription</keyword>
<evidence type="ECO:0000256" key="4">
    <source>
        <dbReference type="PROSITE-ProRule" id="PRU00335"/>
    </source>
</evidence>
<evidence type="ECO:0000256" key="2">
    <source>
        <dbReference type="ARBA" id="ARBA00023125"/>
    </source>
</evidence>
<evidence type="ECO:0000313" key="6">
    <source>
        <dbReference type="EMBL" id="GAA2494140.1"/>
    </source>
</evidence>
<keyword evidence="7" id="KW-1185">Reference proteome</keyword>
<dbReference type="InterPro" id="IPR041347">
    <property type="entry name" value="MftR_C"/>
</dbReference>
<gene>
    <name evidence="6" type="ORF">GCM10010406_32750</name>
</gene>
<reference evidence="7" key="1">
    <citation type="journal article" date="2019" name="Int. J. Syst. Evol. Microbiol.">
        <title>The Global Catalogue of Microorganisms (GCM) 10K type strain sequencing project: providing services to taxonomists for standard genome sequencing and annotation.</title>
        <authorList>
            <consortium name="The Broad Institute Genomics Platform"/>
            <consortium name="The Broad Institute Genome Sequencing Center for Infectious Disease"/>
            <person name="Wu L."/>
            <person name="Ma J."/>
        </authorList>
    </citation>
    <scope>NUCLEOTIDE SEQUENCE [LARGE SCALE GENOMIC DNA]</scope>
    <source>
        <strain evidence="7">JCM 6307</strain>
    </source>
</reference>
<proteinExistence type="predicted"/>